<accession>A0AA35TTC6</accession>
<dbReference type="Proteomes" id="UP001174909">
    <property type="component" value="Unassembled WGS sequence"/>
</dbReference>
<dbReference type="AlphaFoldDB" id="A0AA35TTC6"/>
<comment type="caution">
    <text evidence="1">The sequence shown here is derived from an EMBL/GenBank/DDBJ whole genome shotgun (WGS) entry which is preliminary data.</text>
</comment>
<sequence>MFQTWGIVQESHCWSLEHVTSLPALLTVNGSMEGVRGVRQPVEVGQNSVHQSSHRNQTTEEENALILFAMESHDYWSARIFDLAHLLTVNGSMEGVASARHPVAVGHDSVHQSSHRNHSTEEGIVLVLFATDSQNC</sequence>
<evidence type="ECO:0000313" key="2">
    <source>
        <dbReference type="Proteomes" id="UP001174909"/>
    </source>
</evidence>
<organism evidence="1 2">
    <name type="scientific">Geodia barretti</name>
    <name type="common">Barrett's horny sponge</name>
    <dbReference type="NCBI Taxonomy" id="519541"/>
    <lineage>
        <taxon>Eukaryota</taxon>
        <taxon>Metazoa</taxon>
        <taxon>Porifera</taxon>
        <taxon>Demospongiae</taxon>
        <taxon>Heteroscleromorpha</taxon>
        <taxon>Tetractinellida</taxon>
        <taxon>Astrophorina</taxon>
        <taxon>Geodiidae</taxon>
        <taxon>Geodia</taxon>
    </lineage>
</organism>
<reference evidence="1" key="1">
    <citation type="submission" date="2023-03" db="EMBL/GenBank/DDBJ databases">
        <authorList>
            <person name="Steffen K."/>
            <person name="Cardenas P."/>
        </authorList>
    </citation>
    <scope>NUCLEOTIDE SEQUENCE</scope>
</reference>
<proteinExistence type="predicted"/>
<evidence type="ECO:0000313" key="1">
    <source>
        <dbReference type="EMBL" id="CAI8054075.1"/>
    </source>
</evidence>
<protein>
    <submittedName>
        <fullName evidence="1">Uncharacterized protein</fullName>
    </submittedName>
</protein>
<name>A0AA35TTC6_GEOBA</name>
<gene>
    <name evidence="1" type="ORF">GBAR_LOCUS29553</name>
</gene>
<keyword evidence="2" id="KW-1185">Reference proteome</keyword>
<dbReference type="EMBL" id="CASHTH010004141">
    <property type="protein sequence ID" value="CAI8054075.1"/>
    <property type="molecule type" value="Genomic_DNA"/>
</dbReference>